<organism evidence="8 9">
    <name type="scientific">Catenuloplanes atrovinosus</name>
    <dbReference type="NCBI Taxonomy" id="137266"/>
    <lineage>
        <taxon>Bacteria</taxon>
        <taxon>Bacillati</taxon>
        <taxon>Actinomycetota</taxon>
        <taxon>Actinomycetes</taxon>
        <taxon>Micromonosporales</taxon>
        <taxon>Micromonosporaceae</taxon>
        <taxon>Catenuloplanes</taxon>
    </lineage>
</organism>
<keyword evidence="2 5" id="KW-0547">Nucleotide-binding</keyword>
<evidence type="ECO:0000313" key="8">
    <source>
        <dbReference type="EMBL" id="MDR7275033.1"/>
    </source>
</evidence>
<evidence type="ECO:0000256" key="7">
    <source>
        <dbReference type="SAM" id="MobiDB-lite"/>
    </source>
</evidence>
<protein>
    <recommendedName>
        <fullName evidence="5">Glutamate--cysteine ligase EgtA</fullName>
        <ecNumber evidence="5">6.3.2.2</ecNumber>
    </recommendedName>
    <alternativeName>
        <fullName evidence="5">Gamma-glutamylcysteine synthase</fullName>
        <shortName evidence="5">GCS</shortName>
        <shortName evidence="5">Gamma-ECS</shortName>
    </alternativeName>
</protein>
<keyword evidence="1 5" id="KW-0436">Ligase</keyword>
<comment type="pathway">
    <text evidence="5">Amino-acid biosynthesis; ergothioneine biosynthesis.</text>
</comment>
<comment type="function">
    <text evidence="5">Catalyzes the synthesis of gamma-glutamylcysteine (gamma-GC). This compound is used as substrate for the biosynthesis of the low-molecular thiol compound ergothioneine.</text>
</comment>
<dbReference type="GO" id="GO:0006750">
    <property type="term" value="P:glutathione biosynthetic process"/>
    <property type="evidence" value="ECO:0007669"/>
    <property type="project" value="UniProtKB-UniRule"/>
</dbReference>
<keyword evidence="9" id="KW-1185">Reference proteome</keyword>
<dbReference type="InterPro" id="IPR017809">
    <property type="entry name" value="EgtA_Actinobacteria"/>
</dbReference>
<dbReference type="EC" id="6.3.2.2" evidence="5"/>
<evidence type="ECO:0000313" key="9">
    <source>
        <dbReference type="Proteomes" id="UP001183643"/>
    </source>
</evidence>
<sequence>MSTSTIIAPHTPVIDRDQAEEHIASVCFRTGPSRLIGAELEFTVHHADDPARPLDPDSLRRALGPHAPHTIAPDGPHETLDNGTPVTVEPGGQVEISSAPFRSLTALYAATEGDRRQLATLLAAEGLVLGEHGLDPWRSPRRLLRTPRFDALEKAFDRTGPAGRVMMCNTAGLQACVDAGEPHQLAARWAALYAAGPALMAAFATSHRQGGIDTGWRSARMRAWFGVDRQLTRAIDLGADPAHAWARHALAAPLLCVRRDDRDWEAPRGLTFNDWIDGALDTPPTTEDLEYHLTLLFPPIRPRGYLEVRCLDAQPGSEWIAPVAVVAALLADDETTDLARDLAAPAAGRWEPAARDGLTDPVIGRVAHAVLDLAARRLDRTTLDAPTRNRVTAIIAERLSKESATGH</sequence>
<evidence type="ECO:0000256" key="6">
    <source>
        <dbReference type="PIRNR" id="PIRNR017901"/>
    </source>
</evidence>
<dbReference type="SUPFAM" id="SSF55931">
    <property type="entry name" value="Glutamine synthetase/guanido kinase"/>
    <property type="match status" value="1"/>
</dbReference>
<dbReference type="Pfam" id="PF04107">
    <property type="entry name" value="GCS2"/>
    <property type="match status" value="1"/>
</dbReference>
<dbReference type="PANTHER" id="PTHR34378">
    <property type="entry name" value="GLUTAMATE--CYSTEINE LIGASE, CHLOROPLASTIC"/>
    <property type="match status" value="1"/>
</dbReference>
<evidence type="ECO:0000256" key="2">
    <source>
        <dbReference type="ARBA" id="ARBA00022741"/>
    </source>
</evidence>
<evidence type="ECO:0000256" key="3">
    <source>
        <dbReference type="ARBA" id="ARBA00022840"/>
    </source>
</evidence>
<proteinExistence type="inferred from homology"/>
<feature type="region of interest" description="Disordered" evidence="7">
    <location>
        <begin position="48"/>
        <end position="82"/>
    </location>
</feature>
<dbReference type="PANTHER" id="PTHR34378:SF1">
    <property type="entry name" value="GLUTAMATE--CYSTEINE LIGASE, CHLOROPLASTIC"/>
    <property type="match status" value="1"/>
</dbReference>
<dbReference type="NCBIfam" id="TIGR03444">
    <property type="entry name" value="EgtA_Cys_ligase"/>
    <property type="match status" value="1"/>
</dbReference>
<dbReference type="PIRSF" id="PIRSF017901">
    <property type="entry name" value="GCL"/>
    <property type="match status" value="1"/>
</dbReference>
<dbReference type="InterPro" id="IPR035434">
    <property type="entry name" value="GCL_bact_plant"/>
</dbReference>
<comment type="caution">
    <text evidence="8">The sequence shown here is derived from an EMBL/GenBank/DDBJ whole genome shotgun (WGS) entry which is preliminary data.</text>
</comment>
<dbReference type="InterPro" id="IPR006336">
    <property type="entry name" value="GCS2"/>
</dbReference>
<reference evidence="8" key="1">
    <citation type="submission" date="2023-07" db="EMBL/GenBank/DDBJ databases">
        <title>Sequencing the genomes of 1000 actinobacteria strains.</title>
        <authorList>
            <person name="Klenk H.-P."/>
        </authorList>
    </citation>
    <scope>NUCLEOTIDE SEQUENCE</scope>
    <source>
        <strain evidence="8">DSM 44707</strain>
    </source>
</reference>
<dbReference type="AlphaFoldDB" id="A0AAE3YJK5"/>
<dbReference type="RefSeq" id="WP_310365484.1">
    <property type="nucleotide sequence ID" value="NZ_JAVDYB010000001.1"/>
</dbReference>
<dbReference type="HAMAP" id="MF_02034">
    <property type="entry name" value="EgtA"/>
    <property type="match status" value="1"/>
</dbReference>
<evidence type="ECO:0000256" key="4">
    <source>
        <dbReference type="ARBA" id="ARBA00048819"/>
    </source>
</evidence>
<dbReference type="GO" id="GO:0004357">
    <property type="term" value="F:glutamate-cysteine ligase activity"/>
    <property type="evidence" value="ECO:0007669"/>
    <property type="project" value="UniProtKB-UniRule"/>
</dbReference>
<name>A0AAE3YJK5_9ACTN</name>
<evidence type="ECO:0000256" key="1">
    <source>
        <dbReference type="ARBA" id="ARBA00022598"/>
    </source>
</evidence>
<dbReference type="Gene3D" id="3.30.590.20">
    <property type="match status" value="1"/>
</dbReference>
<comment type="similarity">
    <text evidence="5 6">Belongs to the glutamate--cysteine ligase type 2 family. EgtA subfamily.</text>
</comment>
<evidence type="ECO:0000256" key="5">
    <source>
        <dbReference type="HAMAP-Rule" id="MF_02034"/>
    </source>
</evidence>
<dbReference type="GO" id="GO:0052699">
    <property type="term" value="P:ergothioneine biosynthetic process"/>
    <property type="evidence" value="ECO:0007669"/>
    <property type="project" value="UniProtKB-UniRule"/>
</dbReference>
<feature type="compositionally biased region" description="Basic and acidic residues" evidence="7">
    <location>
        <begin position="48"/>
        <end position="60"/>
    </location>
</feature>
<accession>A0AAE3YJK5</accession>
<comment type="catalytic activity">
    <reaction evidence="4 5 6">
        <text>L-cysteine + L-glutamate + ATP = gamma-L-glutamyl-L-cysteine + ADP + phosphate + H(+)</text>
        <dbReference type="Rhea" id="RHEA:13285"/>
        <dbReference type="ChEBI" id="CHEBI:15378"/>
        <dbReference type="ChEBI" id="CHEBI:29985"/>
        <dbReference type="ChEBI" id="CHEBI:30616"/>
        <dbReference type="ChEBI" id="CHEBI:35235"/>
        <dbReference type="ChEBI" id="CHEBI:43474"/>
        <dbReference type="ChEBI" id="CHEBI:58173"/>
        <dbReference type="ChEBI" id="CHEBI:456216"/>
        <dbReference type="EC" id="6.3.2.2"/>
    </reaction>
</comment>
<keyword evidence="3 5" id="KW-0067">ATP-binding</keyword>
<dbReference type="GO" id="GO:0005524">
    <property type="term" value="F:ATP binding"/>
    <property type="evidence" value="ECO:0007669"/>
    <property type="project" value="UniProtKB-UniRule"/>
</dbReference>
<gene>
    <name evidence="5" type="primary">egtA</name>
    <name evidence="8" type="ORF">J2S41_001811</name>
</gene>
<dbReference type="EMBL" id="JAVDYB010000001">
    <property type="protein sequence ID" value="MDR7275033.1"/>
    <property type="molecule type" value="Genomic_DNA"/>
</dbReference>
<dbReference type="Proteomes" id="UP001183643">
    <property type="component" value="Unassembled WGS sequence"/>
</dbReference>
<dbReference type="InterPro" id="IPR014746">
    <property type="entry name" value="Gln_synth/guanido_kin_cat_dom"/>
</dbReference>